<keyword evidence="3" id="KW-0819">tRNA processing</keyword>
<feature type="domain" description="tRNA nucleotidyltransferase/poly(A) polymerase RNA and SrmB- binding" evidence="10">
    <location>
        <begin position="201"/>
        <end position="257"/>
    </location>
</feature>
<name>A0A4Q2IVE0_9SPHN</name>
<dbReference type="GO" id="GO:0000049">
    <property type="term" value="F:tRNA binding"/>
    <property type="evidence" value="ECO:0007669"/>
    <property type="project" value="TreeGrafter"/>
</dbReference>
<evidence type="ECO:0000256" key="5">
    <source>
        <dbReference type="ARBA" id="ARBA00022723"/>
    </source>
</evidence>
<dbReference type="GO" id="GO:0016779">
    <property type="term" value="F:nucleotidyltransferase activity"/>
    <property type="evidence" value="ECO:0007669"/>
    <property type="project" value="UniProtKB-KW"/>
</dbReference>
<evidence type="ECO:0000256" key="6">
    <source>
        <dbReference type="ARBA" id="ARBA00022741"/>
    </source>
</evidence>
<keyword evidence="6" id="KW-0547">Nucleotide-binding</keyword>
<evidence type="ECO:0000313" key="11">
    <source>
        <dbReference type="EMBL" id="RXZ34525.1"/>
    </source>
</evidence>
<evidence type="ECO:0000259" key="10">
    <source>
        <dbReference type="Pfam" id="PF12627"/>
    </source>
</evidence>
<accession>A0A4Q2IVE0</accession>
<dbReference type="SUPFAM" id="SSF81891">
    <property type="entry name" value="Poly A polymerase C-terminal region-like"/>
    <property type="match status" value="1"/>
</dbReference>
<keyword evidence="8" id="KW-0694">RNA-binding</keyword>
<dbReference type="EMBL" id="SDPT01000001">
    <property type="protein sequence ID" value="RXZ34525.1"/>
    <property type="molecule type" value="Genomic_DNA"/>
</dbReference>
<gene>
    <name evidence="11" type="ORF">EO081_02245</name>
</gene>
<dbReference type="GO" id="GO:0046872">
    <property type="term" value="F:metal ion binding"/>
    <property type="evidence" value="ECO:0007669"/>
    <property type="project" value="UniProtKB-KW"/>
</dbReference>
<dbReference type="Gene3D" id="3.30.460.10">
    <property type="entry name" value="Beta Polymerase, domain 2"/>
    <property type="match status" value="1"/>
</dbReference>
<dbReference type="CDD" id="cd05398">
    <property type="entry name" value="NT_ClassII-CCAase"/>
    <property type="match status" value="1"/>
</dbReference>
<dbReference type="SUPFAM" id="SSF81301">
    <property type="entry name" value="Nucleotidyltransferase"/>
    <property type="match status" value="1"/>
</dbReference>
<evidence type="ECO:0000259" key="9">
    <source>
        <dbReference type="Pfam" id="PF01743"/>
    </source>
</evidence>
<dbReference type="Gene3D" id="1.10.3090.10">
    <property type="entry name" value="cca-adding enzyme, domain 2"/>
    <property type="match status" value="1"/>
</dbReference>
<evidence type="ECO:0000256" key="1">
    <source>
        <dbReference type="ARBA" id="ARBA00001946"/>
    </source>
</evidence>
<dbReference type="OrthoDB" id="9805698at2"/>
<keyword evidence="5" id="KW-0479">Metal-binding</keyword>
<keyword evidence="4" id="KW-0548">Nucleotidyltransferase</keyword>
<keyword evidence="7" id="KW-0460">Magnesium</keyword>
<keyword evidence="2 8" id="KW-0808">Transferase</keyword>
<protein>
    <submittedName>
        <fullName evidence="11">CCA tRNA nucleotidyltransferase</fullName>
    </submittedName>
</protein>
<dbReference type="GO" id="GO:0000166">
    <property type="term" value="F:nucleotide binding"/>
    <property type="evidence" value="ECO:0007669"/>
    <property type="project" value="UniProtKB-KW"/>
</dbReference>
<evidence type="ECO:0000256" key="4">
    <source>
        <dbReference type="ARBA" id="ARBA00022695"/>
    </source>
</evidence>
<comment type="similarity">
    <text evidence="8">Belongs to the tRNA nucleotidyltransferase/poly(A) polymerase family.</text>
</comment>
<dbReference type="InterPro" id="IPR032828">
    <property type="entry name" value="PolyA_RNA-bd"/>
</dbReference>
<evidence type="ECO:0000313" key="12">
    <source>
        <dbReference type="Proteomes" id="UP000292347"/>
    </source>
</evidence>
<dbReference type="PANTHER" id="PTHR46173">
    <property type="entry name" value="CCA TRNA NUCLEOTIDYLTRANSFERASE 1, MITOCHONDRIAL"/>
    <property type="match status" value="1"/>
</dbReference>
<dbReference type="InterPro" id="IPR050264">
    <property type="entry name" value="Bact_CCA-adding_enz_type3_sf"/>
</dbReference>
<dbReference type="GO" id="GO:0008033">
    <property type="term" value="P:tRNA processing"/>
    <property type="evidence" value="ECO:0007669"/>
    <property type="project" value="UniProtKB-KW"/>
</dbReference>
<evidence type="ECO:0000256" key="8">
    <source>
        <dbReference type="RuleBase" id="RU003953"/>
    </source>
</evidence>
<dbReference type="AlphaFoldDB" id="A0A4Q2IVE0"/>
<evidence type="ECO:0000256" key="7">
    <source>
        <dbReference type="ARBA" id="ARBA00022842"/>
    </source>
</evidence>
<dbReference type="Pfam" id="PF01743">
    <property type="entry name" value="PolyA_pol"/>
    <property type="match status" value="1"/>
</dbReference>
<dbReference type="Proteomes" id="UP000292347">
    <property type="component" value="Unassembled WGS sequence"/>
</dbReference>
<sequence length="418" mass="44235">MGCYGSDAGELVAEACVDGLTLPAADWQNRPGLTALAEALGGDRGEARFVGGAVRDTLLGIAAADLDVATAHDPQTVLARLKAAGIRAVPTGLQHGTITAVLESGPVEVTTLRRDVATDGRHATVAFTDNWREDAARRDFTMNALYADMVAGRITDYFDGVADLRAGRVRFIGDPLRRIAEDHLRILRFFRFLARFGDTPDPEGLAACVARANDLMALSRERVADELLKLLVARSAVEVVGLMQAEGIFVPVLPEIDSGGVARLARLAGREQACGVGPDAIRRLVALIPAEALDSVGARLKLSNAQRKRLALAASAEGISSPRALAYRIGTEGAVDRLLLSDDAEAAGAVADLLDWVRPTFPLTGGALVARGIGKGPDVARALRRIEDQWIAEGFPDAARVEALTVAELAQRLRSSSS</sequence>
<feature type="domain" description="Poly A polymerase head" evidence="9">
    <location>
        <begin position="47"/>
        <end position="170"/>
    </location>
</feature>
<proteinExistence type="inferred from homology"/>
<comment type="cofactor">
    <cofactor evidence="1">
        <name>Mg(2+)</name>
        <dbReference type="ChEBI" id="CHEBI:18420"/>
    </cofactor>
</comment>
<reference evidence="11 12" key="1">
    <citation type="submission" date="2019-01" db="EMBL/GenBank/DDBJ databases">
        <title>Sphingomonas mucosissima sp. nov. and Sphingomonas desiccabilis sp. nov., from biological soil crusts in the Colorado Plateau, USA.</title>
        <authorList>
            <person name="Zhu D."/>
        </authorList>
    </citation>
    <scope>NUCLEOTIDE SEQUENCE [LARGE SCALE GENOMIC DNA]</scope>
    <source>
        <strain evidence="11 12">CP1D</strain>
    </source>
</reference>
<dbReference type="InterPro" id="IPR002646">
    <property type="entry name" value="PolA_pol_head_dom"/>
</dbReference>
<evidence type="ECO:0000256" key="3">
    <source>
        <dbReference type="ARBA" id="ARBA00022694"/>
    </source>
</evidence>
<evidence type="ECO:0000256" key="2">
    <source>
        <dbReference type="ARBA" id="ARBA00022679"/>
    </source>
</evidence>
<dbReference type="InterPro" id="IPR043519">
    <property type="entry name" value="NT_sf"/>
</dbReference>
<keyword evidence="12" id="KW-1185">Reference proteome</keyword>
<dbReference type="PANTHER" id="PTHR46173:SF1">
    <property type="entry name" value="CCA TRNA NUCLEOTIDYLTRANSFERASE 1, MITOCHONDRIAL"/>
    <property type="match status" value="1"/>
</dbReference>
<organism evidence="11 12">
    <name type="scientific">Sphingomonas desiccabilis</name>
    <dbReference type="NCBI Taxonomy" id="429134"/>
    <lineage>
        <taxon>Bacteria</taxon>
        <taxon>Pseudomonadati</taxon>
        <taxon>Pseudomonadota</taxon>
        <taxon>Alphaproteobacteria</taxon>
        <taxon>Sphingomonadales</taxon>
        <taxon>Sphingomonadaceae</taxon>
        <taxon>Sphingomonas</taxon>
    </lineage>
</organism>
<comment type="caution">
    <text evidence="11">The sequence shown here is derived from an EMBL/GenBank/DDBJ whole genome shotgun (WGS) entry which is preliminary data.</text>
</comment>
<dbReference type="Pfam" id="PF12627">
    <property type="entry name" value="PolyA_pol_RNAbd"/>
    <property type="match status" value="1"/>
</dbReference>